<dbReference type="Proteomes" id="UP001320706">
    <property type="component" value="Unassembled WGS sequence"/>
</dbReference>
<dbReference type="EMBL" id="JAMKPW020000005">
    <property type="protein sequence ID" value="KAK8217484.1"/>
    <property type="molecule type" value="Genomic_DNA"/>
</dbReference>
<proteinExistence type="predicted"/>
<gene>
    <name evidence="1" type="ORF">M8818_001242</name>
</gene>
<reference evidence="1" key="1">
    <citation type="submission" date="2024-02" db="EMBL/GenBank/DDBJ databases">
        <title>Metagenome Assembled Genome of Zalaria obscura JY119.</title>
        <authorList>
            <person name="Vighnesh L."/>
            <person name="Jagadeeshwari U."/>
            <person name="Venkata Ramana C."/>
            <person name="Sasikala C."/>
        </authorList>
    </citation>
    <scope>NUCLEOTIDE SEQUENCE</scope>
    <source>
        <strain evidence="1">JY119</strain>
    </source>
</reference>
<organism evidence="1 2">
    <name type="scientific">Zalaria obscura</name>
    <dbReference type="NCBI Taxonomy" id="2024903"/>
    <lineage>
        <taxon>Eukaryota</taxon>
        <taxon>Fungi</taxon>
        <taxon>Dikarya</taxon>
        <taxon>Ascomycota</taxon>
        <taxon>Pezizomycotina</taxon>
        <taxon>Dothideomycetes</taxon>
        <taxon>Dothideomycetidae</taxon>
        <taxon>Dothideales</taxon>
        <taxon>Zalariaceae</taxon>
        <taxon>Zalaria</taxon>
    </lineage>
</organism>
<protein>
    <submittedName>
        <fullName evidence="1">Uncharacterized protein</fullName>
    </submittedName>
</protein>
<evidence type="ECO:0000313" key="1">
    <source>
        <dbReference type="EMBL" id="KAK8217484.1"/>
    </source>
</evidence>
<accession>A0ACC3SLP6</accession>
<name>A0ACC3SLP6_9PEZI</name>
<comment type="caution">
    <text evidence="1">The sequence shown here is derived from an EMBL/GenBank/DDBJ whole genome shotgun (WGS) entry which is preliminary data.</text>
</comment>
<evidence type="ECO:0000313" key="2">
    <source>
        <dbReference type="Proteomes" id="UP001320706"/>
    </source>
</evidence>
<sequence>MRSGFGPNSQPLIRGTARRRIPLSAVHGSLHRIFHFPLRQISQPYRLPTVPRHDGYDPGVHARECRPPIRRDGRDKLSTESLLASPLEASHVIPNSHVCRTNMLRGLRLGRLFLALKAAVTLHPLTPPGTPAKVFDGAARILRTISLHTLFDQRTCLEACVAISRTRPGGSVVILPPRPYCEKGRGDLNRYAKSALILSGKRSLGVSCGVPQNGEHESGAITSGSPCNRPSQSGEYLGNSSRRFVLWTSPRRFCRAIVKEIPWWGNDAGCEVGSGREMCLEKSGEKPTGWVMERLHLRVQTQAPVSSHACGRLVGPQVLPSGISMFAKPTSSPLLIPIPTLNVAPTVAETYHGQE</sequence>
<keyword evidence="2" id="KW-1185">Reference proteome</keyword>